<evidence type="ECO:0000313" key="3">
    <source>
        <dbReference type="Proteomes" id="UP000199155"/>
    </source>
</evidence>
<evidence type="ECO:0000259" key="1">
    <source>
        <dbReference type="PROSITE" id="PS50164"/>
    </source>
</evidence>
<dbReference type="InterPro" id="IPR036388">
    <property type="entry name" value="WH-like_DNA-bd_sf"/>
</dbReference>
<feature type="domain" description="GIY-YIG" evidence="1">
    <location>
        <begin position="15"/>
        <end position="86"/>
    </location>
</feature>
<dbReference type="InterPro" id="IPR000305">
    <property type="entry name" value="GIY-YIG_endonuc"/>
</dbReference>
<dbReference type="SMART" id="SM00465">
    <property type="entry name" value="GIYc"/>
    <property type="match status" value="1"/>
</dbReference>
<dbReference type="Pfam" id="PF01541">
    <property type="entry name" value="GIY-YIG"/>
    <property type="match status" value="1"/>
</dbReference>
<dbReference type="InterPro" id="IPR035901">
    <property type="entry name" value="GIY-YIG_endonuc_sf"/>
</dbReference>
<organism evidence="2 3">
    <name type="scientific">Streptomyces indicus</name>
    <dbReference type="NCBI Taxonomy" id="417292"/>
    <lineage>
        <taxon>Bacteria</taxon>
        <taxon>Bacillati</taxon>
        <taxon>Actinomycetota</taxon>
        <taxon>Actinomycetes</taxon>
        <taxon>Kitasatosporales</taxon>
        <taxon>Streptomycetaceae</taxon>
        <taxon>Streptomyces</taxon>
    </lineage>
</organism>
<dbReference type="Proteomes" id="UP000199155">
    <property type="component" value="Unassembled WGS sequence"/>
</dbReference>
<sequence length="190" mass="21767">MTAQVGPGKGAPIAGRTAVYRFFDADDVLLYVGIATNVTKRWRQHENAKNWWHLIARSSVTWFESRSGAEAEEARSVDEERPLYNARKHPEGGWEQLRYDDSADLERAHLKLQCDLADGTLLPGQRIFVTRLASQYGVSASTLRWAFELLPIGTFDCSRKGLVFVAREADKPRDIRYARKRVQYPRVARW</sequence>
<accession>A0A1G9IT43</accession>
<gene>
    <name evidence="2" type="ORF">SAMN05421806_12562</name>
</gene>
<dbReference type="Gene3D" id="3.40.1440.10">
    <property type="entry name" value="GIY-YIG endonuclease"/>
    <property type="match status" value="1"/>
</dbReference>
<proteinExistence type="predicted"/>
<dbReference type="PROSITE" id="PS50164">
    <property type="entry name" value="GIY_YIG"/>
    <property type="match status" value="1"/>
</dbReference>
<keyword evidence="3" id="KW-1185">Reference proteome</keyword>
<evidence type="ECO:0000313" key="2">
    <source>
        <dbReference type="EMBL" id="SDL28519.1"/>
    </source>
</evidence>
<dbReference type="SUPFAM" id="SSF82771">
    <property type="entry name" value="GIY-YIG endonuclease"/>
    <property type="match status" value="1"/>
</dbReference>
<dbReference type="Gene3D" id="1.10.10.10">
    <property type="entry name" value="Winged helix-like DNA-binding domain superfamily/Winged helix DNA-binding domain"/>
    <property type="match status" value="1"/>
</dbReference>
<dbReference type="RefSeq" id="WP_176953999.1">
    <property type="nucleotide sequence ID" value="NZ_FNFF01000025.1"/>
</dbReference>
<reference evidence="2 3" key="1">
    <citation type="submission" date="2016-10" db="EMBL/GenBank/DDBJ databases">
        <authorList>
            <person name="de Groot N.N."/>
        </authorList>
    </citation>
    <scope>NUCLEOTIDE SEQUENCE [LARGE SCALE GENOMIC DNA]</scope>
    <source>
        <strain evidence="2 3">CGMCC 4.5727</strain>
    </source>
</reference>
<dbReference type="STRING" id="417292.SAMN05421806_12562"/>
<protein>
    <submittedName>
        <fullName evidence="2">Regulatory protein, gntR family</fullName>
    </submittedName>
</protein>
<dbReference type="AlphaFoldDB" id="A0A1G9IT43"/>
<dbReference type="EMBL" id="FNFF01000025">
    <property type="protein sequence ID" value="SDL28519.1"/>
    <property type="molecule type" value="Genomic_DNA"/>
</dbReference>
<name>A0A1G9IT43_9ACTN</name>